<protein>
    <submittedName>
        <fullName evidence="6">Hca operon transcriptional activator HcaR</fullName>
    </submittedName>
</protein>
<dbReference type="RefSeq" id="WP_187671020.1">
    <property type="nucleotide sequence ID" value="NZ_CAJFCI010000039.1"/>
</dbReference>
<dbReference type="PROSITE" id="PS50931">
    <property type="entry name" value="HTH_LYSR"/>
    <property type="match status" value="1"/>
</dbReference>
<dbReference type="Pfam" id="PF03466">
    <property type="entry name" value="LysR_substrate"/>
    <property type="match status" value="1"/>
</dbReference>
<evidence type="ECO:0000256" key="2">
    <source>
        <dbReference type="ARBA" id="ARBA00023015"/>
    </source>
</evidence>
<dbReference type="SUPFAM" id="SSF46785">
    <property type="entry name" value="Winged helix' DNA-binding domain"/>
    <property type="match status" value="1"/>
</dbReference>
<dbReference type="InterPro" id="IPR005119">
    <property type="entry name" value="LysR_subst-bd"/>
</dbReference>
<dbReference type="AlphaFoldDB" id="A0A7U7I8W2"/>
<dbReference type="GO" id="GO:0003700">
    <property type="term" value="F:DNA-binding transcription factor activity"/>
    <property type="evidence" value="ECO:0007669"/>
    <property type="project" value="InterPro"/>
</dbReference>
<feature type="domain" description="HTH lysR-type" evidence="5">
    <location>
        <begin position="8"/>
        <end position="65"/>
    </location>
</feature>
<dbReference type="InterPro" id="IPR036390">
    <property type="entry name" value="WH_DNA-bd_sf"/>
</dbReference>
<dbReference type="EMBL" id="CAJFCI010000039">
    <property type="protein sequence ID" value="CAD5107680.1"/>
    <property type="molecule type" value="Genomic_DNA"/>
</dbReference>
<dbReference type="SUPFAM" id="SSF53850">
    <property type="entry name" value="Periplasmic binding protein-like II"/>
    <property type="match status" value="1"/>
</dbReference>
<dbReference type="InterPro" id="IPR000847">
    <property type="entry name" value="LysR_HTH_N"/>
</dbReference>
<evidence type="ECO:0000256" key="4">
    <source>
        <dbReference type="ARBA" id="ARBA00023163"/>
    </source>
</evidence>
<dbReference type="CDD" id="cd05466">
    <property type="entry name" value="PBP2_LTTR_substrate"/>
    <property type="match status" value="1"/>
</dbReference>
<dbReference type="Pfam" id="PF00126">
    <property type="entry name" value="HTH_1"/>
    <property type="match status" value="1"/>
</dbReference>
<dbReference type="GO" id="GO:0000976">
    <property type="term" value="F:transcription cis-regulatory region binding"/>
    <property type="evidence" value="ECO:0007669"/>
    <property type="project" value="TreeGrafter"/>
</dbReference>
<dbReference type="PANTHER" id="PTHR30126">
    <property type="entry name" value="HTH-TYPE TRANSCRIPTIONAL REGULATOR"/>
    <property type="match status" value="1"/>
</dbReference>
<name>A0A7U7I8W2_9GAMM</name>
<organism evidence="6 7">
    <name type="scientific">Zestomonas carbonaria</name>
    <dbReference type="NCBI Taxonomy" id="2762745"/>
    <lineage>
        <taxon>Bacteria</taxon>
        <taxon>Pseudomonadati</taxon>
        <taxon>Pseudomonadota</taxon>
        <taxon>Gammaproteobacteria</taxon>
        <taxon>Pseudomonadales</taxon>
        <taxon>Pseudomonadaceae</taxon>
        <taxon>Zestomonas</taxon>
    </lineage>
</organism>
<evidence type="ECO:0000256" key="1">
    <source>
        <dbReference type="ARBA" id="ARBA00009437"/>
    </source>
</evidence>
<accession>A0A7U7I8W2</accession>
<comment type="similarity">
    <text evidence="1">Belongs to the LysR transcriptional regulatory family.</text>
</comment>
<dbReference type="Proteomes" id="UP000583387">
    <property type="component" value="Unassembled WGS sequence"/>
</dbReference>
<proteinExistence type="inferred from homology"/>
<keyword evidence="3" id="KW-0238">DNA-binding</keyword>
<dbReference type="PRINTS" id="PR00039">
    <property type="entry name" value="HTHLYSR"/>
</dbReference>
<keyword evidence="7" id="KW-1185">Reference proteome</keyword>
<reference evidence="6 7" key="1">
    <citation type="submission" date="2020-08" db="EMBL/GenBank/DDBJ databases">
        <authorList>
            <person name="Criscuolo A."/>
        </authorList>
    </citation>
    <scope>NUCLEOTIDE SEQUENCE [LARGE SCALE GENOMIC DNA]</scope>
    <source>
        <strain evidence="6">CIP111764</strain>
    </source>
</reference>
<evidence type="ECO:0000313" key="7">
    <source>
        <dbReference type="Proteomes" id="UP000583387"/>
    </source>
</evidence>
<dbReference type="Gene3D" id="3.40.190.290">
    <property type="match status" value="1"/>
</dbReference>
<evidence type="ECO:0000259" key="5">
    <source>
        <dbReference type="PROSITE" id="PS50931"/>
    </source>
</evidence>
<dbReference type="Gene3D" id="1.10.10.10">
    <property type="entry name" value="Winged helix-like DNA-binding domain superfamily/Winged helix DNA-binding domain"/>
    <property type="match status" value="1"/>
</dbReference>
<keyword evidence="4" id="KW-0804">Transcription</keyword>
<gene>
    <name evidence="6" type="primary">hcaR_2</name>
    <name evidence="6" type="ORF">PSEWESI4_01954</name>
</gene>
<evidence type="ECO:0000256" key="3">
    <source>
        <dbReference type="ARBA" id="ARBA00023125"/>
    </source>
</evidence>
<keyword evidence="2" id="KW-0805">Transcription regulation</keyword>
<dbReference type="InterPro" id="IPR036388">
    <property type="entry name" value="WH-like_DNA-bd_sf"/>
</dbReference>
<dbReference type="FunFam" id="1.10.10.10:FF:000001">
    <property type="entry name" value="LysR family transcriptional regulator"/>
    <property type="match status" value="1"/>
</dbReference>
<comment type="caution">
    <text evidence="6">The sequence shown here is derived from an EMBL/GenBank/DDBJ whole genome shotgun (WGS) entry which is preliminary data.</text>
</comment>
<evidence type="ECO:0000313" key="6">
    <source>
        <dbReference type="EMBL" id="CAD5107680.1"/>
    </source>
</evidence>
<dbReference type="PANTHER" id="PTHR30126:SF98">
    <property type="entry name" value="HTH-TYPE TRANSCRIPTIONAL ACTIVATOR BAUR"/>
    <property type="match status" value="1"/>
</dbReference>
<sequence>MLTQLRDLDLQLLRLFVTVAESGGFSAAQGELGISQPTISMQMAKLETRLGFRLCERGKSGFRLTPKGEQVLEETQRLFEAIRVFRERAQGVADKLLGELRIGLSESLDADVRLRLADSIRRFRQRNQEVDIELLTAMPADLERQLVQDQLHLAIGYFSGQQSALDYRFLFDEEQALYCGAGHPLFDCREPTHGDLRDLDQVHHPYYFNGNSEPFRSTRSSAFAEQVEDTLTFVLSGLHIGYLPRHIAAEWESRGLLRPLLAAELGFTVEFQLASHRGRQPSEAQLAFTEDLLAAFGA</sequence>